<dbReference type="InterPro" id="IPR001005">
    <property type="entry name" value="SANT/Myb"/>
</dbReference>
<feature type="domain" description="HTH myb-type" evidence="4">
    <location>
        <begin position="186"/>
        <end position="238"/>
    </location>
</feature>
<dbReference type="InterPro" id="IPR037830">
    <property type="entry name" value="ZZZ3"/>
</dbReference>
<feature type="region of interest" description="Disordered" evidence="2">
    <location>
        <begin position="283"/>
        <end position="308"/>
    </location>
</feature>
<reference evidence="5 6" key="1">
    <citation type="submission" date="2024-07" db="EMBL/GenBank/DDBJ databases">
        <title>Chromosome-level genome assembly of the water stick insect Ranatra chinensis (Heteroptera: Nepidae).</title>
        <authorList>
            <person name="Liu X."/>
        </authorList>
    </citation>
    <scope>NUCLEOTIDE SEQUENCE [LARGE SCALE GENOMIC DNA]</scope>
    <source>
        <strain evidence="5">Cailab_2021Rc</strain>
        <tissue evidence="5">Muscle</tissue>
    </source>
</reference>
<feature type="compositionally biased region" description="Low complexity" evidence="2">
    <location>
        <begin position="299"/>
        <end position="308"/>
    </location>
</feature>
<feature type="domain" description="Myb-like" evidence="3">
    <location>
        <begin position="178"/>
        <end position="234"/>
    </location>
</feature>
<dbReference type="SMART" id="SM00717">
    <property type="entry name" value="SANT"/>
    <property type="match status" value="1"/>
</dbReference>
<dbReference type="Proteomes" id="UP001558652">
    <property type="component" value="Unassembled WGS sequence"/>
</dbReference>
<dbReference type="PANTHER" id="PTHR22705:SF0">
    <property type="entry name" value="ZZ-TYPE ZINC FINGER-CONTAINING PROTEIN 3"/>
    <property type="match status" value="1"/>
</dbReference>
<protein>
    <recommendedName>
        <fullName evidence="7">ZZ-type zinc finger-containing protein 3</fullName>
    </recommendedName>
</protein>
<dbReference type="PROSITE" id="PS51294">
    <property type="entry name" value="HTH_MYB"/>
    <property type="match status" value="1"/>
</dbReference>
<dbReference type="PANTHER" id="PTHR22705">
    <property type="entry name" value="ZINC FINGER, ZZ DOMAIN CONTAINING 3"/>
    <property type="match status" value="1"/>
</dbReference>
<dbReference type="InterPro" id="IPR009057">
    <property type="entry name" value="Homeodomain-like_sf"/>
</dbReference>
<evidence type="ECO:0000313" key="6">
    <source>
        <dbReference type="Proteomes" id="UP001558652"/>
    </source>
</evidence>
<gene>
    <name evidence="5" type="ORF">AAG570_002692</name>
</gene>
<evidence type="ECO:0000259" key="4">
    <source>
        <dbReference type="PROSITE" id="PS51294"/>
    </source>
</evidence>
<dbReference type="AlphaFoldDB" id="A0ABD0Y8D7"/>
<accession>A0ABD0Y8D7</accession>
<evidence type="ECO:0008006" key="7">
    <source>
        <dbReference type="Google" id="ProtNLM"/>
    </source>
</evidence>
<dbReference type="CDD" id="cd00167">
    <property type="entry name" value="SANT"/>
    <property type="match status" value="1"/>
</dbReference>
<dbReference type="InterPro" id="IPR017930">
    <property type="entry name" value="Myb_dom"/>
</dbReference>
<dbReference type="Gene3D" id="1.10.10.60">
    <property type="entry name" value="Homeodomain-like"/>
    <property type="match status" value="1"/>
</dbReference>
<dbReference type="GO" id="GO:0005634">
    <property type="term" value="C:nucleus"/>
    <property type="evidence" value="ECO:0007669"/>
    <property type="project" value="UniProtKB-SubCell"/>
</dbReference>
<feature type="region of interest" description="Disordered" evidence="2">
    <location>
        <begin position="141"/>
        <end position="167"/>
    </location>
</feature>
<comment type="caution">
    <text evidence="5">The sequence shown here is derived from an EMBL/GenBank/DDBJ whole genome shotgun (WGS) entry which is preliminary data.</text>
</comment>
<organism evidence="5 6">
    <name type="scientific">Ranatra chinensis</name>
    <dbReference type="NCBI Taxonomy" id="642074"/>
    <lineage>
        <taxon>Eukaryota</taxon>
        <taxon>Metazoa</taxon>
        <taxon>Ecdysozoa</taxon>
        <taxon>Arthropoda</taxon>
        <taxon>Hexapoda</taxon>
        <taxon>Insecta</taxon>
        <taxon>Pterygota</taxon>
        <taxon>Neoptera</taxon>
        <taxon>Paraneoptera</taxon>
        <taxon>Hemiptera</taxon>
        <taxon>Heteroptera</taxon>
        <taxon>Panheteroptera</taxon>
        <taxon>Nepomorpha</taxon>
        <taxon>Nepidae</taxon>
        <taxon>Ranatrinae</taxon>
        <taxon>Ranatra</taxon>
    </lineage>
</organism>
<dbReference type="PROSITE" id="PS50090">
    <property type="entry name" value="MYB_LIKE"/>
    <property type="match status" value="1"/>
</dbReference>
<proteinExistence type="predicted"/>
<comment type="subcellular location">
    <subcellularLocation>
        <location evidence="1">Nucleus</location>
    </subcellularLocation>
</comment>
<feature type="compositionally biased region" description="Acidic residues" evidence="2">
    <location>
        <begin position="288"/>
        <end position="298"/>
    </location>
</feature>
<evidence type="ECO:0000259" key="3">
    <source>
        <dbReference type="PROSITE" id="PS50090"/>
    </source>
</evidence>
<feature type="compositionally biased region" description="Basic and acidic residues" evidence="2">
    <location>
        <begin position="155"/>
        <end position="167"/>
    </location>
</feature>
<dbReference type="SUPFAM" id="SSF46689">
    <property type="entry name" value="Homeodomain-like"/>
    <property type="match status" value="1"/>
</dbReference>
<dbReference type="Pfam" id="PF00249">
    <property type="entry name" value="Myb_DNA-binding"/>
    <property type="match status" value="1"/>
</dbReference>
<name>A0ABD0Y8D7_9HEMI</name>
<keyword evidence="6" id="KW-1185">Reference proteome</keyword>
<evidence type="ECO:0000313" key="5">
    <source>
        <dbReference type="EMBL" id="KAL1123616.1"/>
    </source>
</evidence>
<evidence type="ECO:0000256" key="2">
    <source>
        <dbReference type="SAM" id="MobiDB-lite"/>
    </source>
</evidence>
<evidence type="ECO:0000256" key="1">
    <source>
        <dbReference type="ARBA" id="ARBA00004123"/>
    </source>
</evidence>
<sequence length="362" mass="41093">MISETDASQTNSVCSSDDEIATFVSSLFEAQERDDEDDGGVFYFETDYAPLKANVDYMKLIRALAILDVQRMKVCSDIDKLVELKAKVREDPDAVKREILSGEAPFLTRCTIEKVPEIDWTKYKMLDFDGKLAPMTRRMAKQPPLHQGGGSSETRAQDQHQPRDGKIRVRGRVYTENKPQTFNQLWTVEEQMRLEALLVEFPPEPVESRRWKKIADALGNRTTKQVCSRVQKYFKKLQKAGIAIPGRIPQKSSSPNRINKRHKHLLYRPTTFFPGEAMRSICGSDDNSGGDEEGDGEEAAGAVGEEAATNQSASLNLNDGYLAHWVDILETIRKEKEATDMDSVRHYGFRVNLIYHIIVIRY</sequence>
<dbReference type="EMBL" id="JBFDAA010000012">
    <property type="protein sequence ID" value="KAL1123616.1"/>
    <property type="molecule type" value="Genomic_DNA"/>
</dbReference>